<dbReference type="Gene3D" id="1.10.287.130">
    <property type="match status" value="1"/>
</dbReference>
<feature type="modified residue" description="4-aspartylphosphate" evidence="7">
    <location>
        <position position="871"/>
    </location>
</feature>
<dbReference type="Pfam" id="PF00512">
    <property type="entry name" value="HisKA"/>
    <property type="match status" value="1"/>
</dbReference>
<dbReference type="Gene3D" id="3.30.450.40">
    <property type="match status" value="1"/>
</dbReference>
<dbReference type="InterPro" id="IPR005467">
    <property type="entry name" value="His_kinase_dom"/>
</dbReference>
<evidence type="ECO:0000256" key="9">
    <source>
        <dbReference type="SAM" id="Phobius"/>
    </source>
</evidence>
<dbReference type="SUPFAM" id="SSF55874">
    <property type="entry name" value="ATPase domain of HSP90 chaperone/DNA topoisomerase II/histidine kinase"/>
    <property type="match status" value="1"/>
</dbReference>
<evidence type="ECO:0000256" key="3">
    <source>
        <dbReference type="ARBA" id="ARBA00022553"/>
    </source>
</evidence>
<dbReference type="InterPro" id="IPR003661">
    <property type="entry name" value="HisK_dim/P_dom"/>
</dbReference>
<feature type="modified residue" description="4-aspartylphosphate" evidence="7">
    <location>
        <position position="1023"/>
    </location>
</feature>
<dbReference type="SMART" id="SM00065">
    <property type="entry name" value="GAF"/>
    <property type="match status" value="1"/>
</dbReference>
<proteinExistence type="predicted"/>
<dbReference type="PANTHER" id="PTHR45339">
    <property type="entry name" value="HYBRID SIGNAL TRANSDUCTION HISTIDINE KINASE J"/>
    <property type="match status" value="1"/>
</dbReference>
<dbReference type="SMART" id="SM00448">
    <property type="entry name" value="REC"/>
    <property type="match status" value="3"/>
</dbReference>
<feature type="compositionally biased region" description="Basic and acidic residues" evidence="8">
    <location>
        <begin position="344"/>
        <end position="358"/>
    </location>
</feature>
<dbReference type="EC" id="2.7.13.3" evidence="2"/>
<evidence type="ECO:0000313" key="12">
    <source>
        <dbReference type="EMBL" id="MBS7813005.1"/>
    </source>
</evidence>
<gene>
    <name evidence="12" type="ORF">KHU32_18805</name>
</gene>
<keyword evidence="9" id="KW-0812">Transmembrane</keyword>
<dbReference type="SMART" id="SM00388">
    <property type="entry name" value="HisKA"/>
    <property type="match status" value="1"/>
</dbReference>
<comment type="catalytic activity">
    <reaction evidence="1">
        <text>ATP + protein L-histidine = ADP + protein N-phospho-L-histidine.</text>
        <dbReference type="EC" id="2.7.13.3"/>
    </reaction>
</comment>
<dbReference type="Pfam" id="PF13185">
    <property type="entry name" value="GAF_2"/>
    <property type="match status" value="1"/>
</dbReference>
<dbReference type="SMART" id="SM00387">
    <property type="entry name" value="HATPase_c"/>
    <property type="match status" value="1"/>
</dbReference>
<dbReference type="InterPro" id="IPR001789">
    <property type="entry name" value="Sig_transdc_resp-reg_receiver"/>
</dbReference>
<evidence type="ECO:0000256" key="7">
    <source>
        <dbReference type="PROSITE-ProRule" id="PRU00169"/>
    </source>
</evidence>
<dbReference type="PROSITE" id="PS50110">
    <property type="entry name" value="RESPONSE_REGULATORY"/>
    <property type="match status" value="3"/>
</dbReference>
<dbReference type="CDD" id="cd17546">
    <property type="entry name" value="REC_hyHK_CKI1_RcsC-like"/>
    <property type="match status" value="1"/>
</dbReference>
<evidence type="ECO:0000256" key="8">
    <source>
        <dbReference type="SAM" id="MobiDB-lite"/>
    </source>
</evidence>
<keyword evidence="9" id="KW-1133">Transmembrane helix</keyword>
<evidence type="ECO:0000313" key="13">
    <source>
        <dbReference type="Proteomes" id="UP000766336"/>
    </source>
</evidence>
<keyword evidence="3 7" id="KW-0597">Phosphoprotein</keyword>
<dbReference type="Pfam" id="PF00072">
    <property type="entry name" value="Response_reg"/>
    <property type="match status" value="3"/>
</dbReference>
<dbReference type="SUPFAM" id="SSF55781">
    <property type="entry name" value="GAF domain-like"/>
    <property type="match status" value="1"/>
</dbReference>
<evidence type="ECO:0000256" key="6">
    <source>
        <dbReference type="ARBA" id="ARBA00023012"/>
    </source>
</evidence>
<dbReference type="InterPro" id="IPR003018">
    <property type="entry name" value="GAF"/>
</dbReference>
<feature type="region of interest" description="Disordered" evidence="8">
    <location>
        <begin position="332"/>
        <end position="362"/>
    </location>
</feature>
<dbReference type="CDD" id="cd00082">
    <property type="entry name" value="HisKA"/>
    <property type="match status" value="1"/>
</dbReference>
<dbReference type="CDD" id="cd00156">
    <property type="entry name" value="REC"/>
    <property type="match status" value="1"/>
</dbReference>
<keyword evidence="6" id="KW-0902">Two-component regulatory system</keyword>
<keyword evidence="5" id="KW-0418">Kinase</keyword>
<dbReference type="SUPFAM" id="SSF47384">
    <property type="entry name" value="Homodimeric domain of signal transducing histidine kinase"/>
    <property type="match status" value="1"/>
</dbReference>
<dbReference type="CDD" id="cd16922">
    <property type="entry name" value="HATPase_EvgS-ArcB-TorS-like"/>
    <property type="match status" value="1"/>
</dbReference>
<dbReference type="CDD" id="cd19410">
    <property type="entry name" value="HK9-like_sensor"/>
    <property type="match status" value="1"/>
</dbReference>
<keyword evidence="4" id="KW-0808">Transferase</keyword>
<reference evidence="12 13" key="1">
    <citation type="submission" date="2021-05" db="EMBL/GenBank/DDBJ databases">
        <title>Roseococcus sp. XZZS9, whole genome shotgun sequencing project.</title>
        <authorList>
            <person name="Zhao G."/>
            <person name="Shen L."/>
        </authorList>
    </citation>
    <scope>NUCLEOTIDE SEQUENCE [LARGE SCALE GENOMIC DNA]</scope>
    <source>
        <strain evidence="12 13">XZZS9</strain>
    </source>
</reference>
<feature type="domain" description="Response regulatory" evidence="11">
    <location>
        <begin position="700"/>
        <end position="813"/>
    </location>
</feature>
<dbReference type="Pfam" id="PF05227">
    <property type="entry name" value="CHASE3"/>
    <property type="match status" value="1"/>
</dbReference>
<dbReference type="Pfam" id="PF02518">
    <property type="entry name" value="HATPase_c"/>
    <property type="match status" value="1"/>
</dbReference>
<protein>
    <recommendedName>
        <fullName evidence="2">histidine kinase</fullName>
        <ecNumber evidence="2">2.7.13.3</ecNumber>
    </recommendedName>
</protein>
<dbReference type="InterPro" id="IPR003594">
    <property type="entry name" value="HATPase_dom"/>
</dbReference>
<keyword evidence="9" id="KW-0472">Membrane</keyword>
<dbReference type="PROSITE" id="PS50109">
    <property type="entry name" value="HIS_KIN"/>
    <property type="match status" value="1"/>
</dbReference>
<comment type="caution">
    <text evidence="12">The sequence shown here is derived from an EMBL/GenBank/DDBJ whole genome shotgun (WGS) entry which is preliminary data.</text>
</comment>
<dbReference type="Gene3D" id="3.40.50.2300">
    <property type="match status" value="3"/>
</dbReference>
<evidence type="ECO:0000259" key="11">
    <source>
        <dbReference type="PROSITE" id="PS50110"/>
    </source>
</evidence>
<feature type="transmembrane region" description="Helical" evidence="9">
    <location>
        <begin position="133"/>
        <end position="155"/>
    </location>
</feature>
<dbReference type="EMBL" id="JAHCDA010000004">
    <property type="protein sequence ID" value="MBS7813005.1"/>
    <property type="molecule type" value="Genomic_DNA"/>
</dbReference>
<feature type="domain" description="Response regulatory" evidence="11">
    <location>
        <begin position="968"/>
        <end position="1090"/>
    </location>
</feature>
<dbReference type="SUPFAM" id="SSF52172">
    <property type="entry name" value="CheY-like"/>
    <property type="match status" value="3"/>
</dbReference>
<dbReference type="InterPro" id="IPR036890">
    <property type="entry name" value="HATPase_C_sf"/>
</dbReference>
<evidence type="ECO:0000259" key="10">
    <source>
        <dbReference type="PROSITE" id="PS50109"/>
    </source>
</evidence>
<sequence length="1092" mass="120173">MLDDLLSTVQDAETGQRGFLLTNDEAYLQPYNAAVGSISSKLDTAARLTRDSPAQQVRVNALRQHVDAKLAELVETIDLRRTRTLEAALAAVMTDRGKAEMDAIRAQIMAMSAEEALQRSLRLQEMNSAQNTALATGLLSGLLGILLTGTVSLLIRRATLARRREEWLQGGHAGLSSAMLGDQHIEQLGNNILDFLTGYVSAVAGAVFVGDQDGYRRASTYGVPQDTSVPARFALREGLLGQAAVENRPKVLSDIPEGYLSFGSALGQDKPKHLVILPVSVDGSVNAVIELGLLRPVDDSVIALLEQTSTSIAIAVRSANYRGELRKLLEETRRQSDELQVQSEELRASNEELEEQSRSLKASQVELETQQRELEQTNAQLETQTRMLEVQRDDLSQAQTALRAQARDLEQASRYKSEFVANMSHELRTPLNSLLILARLLAENRAGNLQTEQVTFARTIESSGNDLLLLINDILDISKIEAGKLELLTTRGRVAPLVEKLAATFRAMAAEKGVELRAEIAADAPTEMETDLQRLEQILRNFLSNAVKFTDRGTVRLSVSRRPGGQLAFTVRDTGIGIAADQQQTIFEAFRQADGTINRKFGGTGLGLSISRELARLLGGHIEVESVPGQGSAFTLSLPEIYDPALVQATDAGGLRPAPMMIDNPRPVMRKVEVPVLEAPPRRTSFIEDDRSVLEADRRVILVVEDDPAFARILYDLAHELGFQCIAASTADEGVEAAKEFLPQAIILDMGLPDHTGLSVLDRVKRDIRTRHIPVHVVSVSDYTQTAMSLGAVGYMLKPVKREQLIQALERMDKRFAERVRRILIVEDNVNQLESLKSLLASDDVKAIGVRTAAGALEELRQQTFDCMVLDLSLPDASGFEVLEQLRGDEDTPFPPVIVYTGRDLTAAEELRLRRYSSSIIIKGAKSPERLLDEATLFLHQVVSDLPDKQQRMLARSMNRDAAIEGRNILVVEDDVRNVFALTSIFEPHGATVTIARNGIEALAALDRSARGDAEPIDIVLMDVMMPEMDGLTATREIRKRAEWRNLPIITLTAKARPEDQAQCLAAGANDYLAKPLDVDKLLSLVRVWMPR</sequence>
<accession>A0ABS5QJB6</accession>
<dbReference type="InterPro" id="IPR004358">
    <property type="entry name" value="Sig_transdc_His_kin-like_C"/>
</dbReference>
<dbReference type="Proteomes" id="UP000766336">
    <property type="component" value="Unassembled WGS sequence"/>
</dbReference>
<evidence type="ECO:0000256" key="2">
    <source>
        <dbReference type="ARBA" id="ARBA00012438"/>
    </source>
</evidence>
<dbReference type="PANTHER" id="PTHR45339:SF1">
    <property type="entry name" value="HYBRID SIGNAL TRANSDUCTION HISTIDINE KINASE J"/>
    <property type="match status" value="1"/>
</dbReference>
<dbReference type="InterPro" id="IPR007891">
    <property type="entry name" value="CHASE3"/>
</dbReference>
<evidence type="ECO:0000256" key="4">
    <source>
        <dbReference type="ARBA" id="ARBA00022679"/>
    </source>
</evidence>
<feature type="domain" description="Histidine kinase" evidence="10">
    <location>
        <begin position="422"/>
        <end position="642"/>
    </location>
</feature>
<dbReference type="InterPro" id="IPR029016">
    <property type="entry name" value="GAF-like_dom_sf"/>
</dbReference>
<evidence type="ECO:0000256" key="1">
    <source>
        <dbReference type="ARBA" id="ARBA00000085"/>
    </source>
</evidence>
<dbReference type="Gene3D" id="3.30.565.10">
    <property type="entry name" value="Histidine kinase-like ATPase, C-terminal domain"/>
    <property type="match status" value="1"/>
</dbReference>
<dbReference type="InterPro" id="IPR036097">
    <property type="entry name" value="HisK_dim/P_sf"/>
</dbReference>
<organism evidence="12 13">
    <name type="scientific">Roseococcus pinisoli</name>
    <dbReference type="NCBI Taxonomy" id="2835040"/>
    <lineage>
        <taxon>Bacteria</taxon>
        <taxon>Pseudomonadati</taxon>
        <taxon>Pseudomonadota</taxon>
        <taxon>Alphaproteobacteria</taxon>
        <taxon>Acetobacterales</taxon>
        <taxon>Roseomonadaceae</taxon>
        <taxon>Roseococcus</taxon>
    </lineage>
</organism>
<keyword evidence="13" id="KW-1185">Reference proteome</keyword>
<evidence type="ECO:0000256" key="5">
    <source>
        <dbReference type="ARBA" id="ARBA00022777"/>
    </source>
</evidence>
<feature type="domain" description="Response regulatory" evidence="11">
    <location>
        <begin position="822"/>
        <end position="938"/>
    </location>
</feature>
<dbReference type="PRINTS" id="PR00344">
    <property type="entry name" value="BCTRLSENSOR"/>
</dbReference>
<name>A0ABS5QJB6_9PROT</name>
<feature type="modified residue" description="4-aspartylphosphate" evidence="7">
    <location>
        <position position="749"/>
    </location>
</feature>
<dbReference type="InterPro" id="IPR011006">
    <property type="entry name" value="CheY-like_superfamily"/>
</dbReference>